<evidence type="ECO:0000256" key="10">
    <source>
        <dbReference type="RuleBase" id="RU364068"/>
    </source>
</evidence>
<dbReference type="InterPro" id="IPR000760">
    <property type="entry name" value="Inositol_monophosphatase-like"/>
</dbReference>
<accession>A0A975ZPU2</accession>
<dbReference type="GO" id="GO:0046872">
    <property type="term" value="F:metal ion binding"/>
    <property type="evidence" value="ECO:0007669"/>
    <property type="project" value="UniProtKB-KW"/>
</dbReference>
<dbReference type="PANTHER" id="PTHR20854">
    <property type="entry name" value="INOSITOL MONOPHOSPHATASE"/>
    <property type="match status" value="1"/>
</dbReference>
<comment type="catalytic activity">
    <reaction evidence="1 10">
        <text>a myo-inositol phosphate + H2O = myo-inositol + phosphate</text>
        <dbReference type="Rhea" id="RHEA:24056"/>
        <dbReference type="ChEBI" id="CHEBI:15377"/>
        <dbReference type="ChEBI" id="CHEBI:17268"/>
        <dbReference type="ChEBI" id="CHEBI:43474"/>
        <dbReference type="ChEBI" id="CHEBI:84139"/>
        <dbReference type="EC" id="3.1.3.25"/>
    </reaction>
</comment>
<dbReference type="GO" id="GO:0007165">
    <property type="term" value="P:signal transduction"/>
    <property type="evidence" value="ECO:0007669"/>
    <property type="project" value="TreeGrafter"/>
</dbReference>
<keyword evidence="12" id="KW-1185">Reference proteome</keyword>
<dbReference type="FunFam" id="3.30.540.10:FF:000003">
    <property type="entry name" value="Inositol-1-monophosphatase"/>
    <property type="match status" value="1"/>
</dbReference>
<keyword evidence="7 10" id="KW-0378">Hydrolase</keyword>
<gene>
    <name evidence="11" type="ORF">SAMN04487940_11549</name>
</gene>
<comment type="caution">
    <text evidence="11">The sequence shown here is derived from an EMBL/GenBank/DDBJ whole genome shotgun (WGS) entry which is preliminary data.</text>
</comment>
<evidence type="ECO:0000313" key="11">
    <source>
        <dbReference type="EMBL" id="SEJ95812.1"/>
    </source>
</evidence>
<evidence type="ECO:0000256" key="2">
    <source>
        <dbReference type="ARBA" id="ARBA00001946"/>
    </source>
</evidence>
<feature type="binding site" evidence="9">
    <location>
        <position position="218"/>
    </location>
    <ligand>
        <name>Mg(2+)</name>
        <dbReference type="ChEBI" id="CHEBI:18420"/>
        <label>1</label>
        <note>catalytic</note>
    </ligand>
</feature>
<evidence type="ECO:0000256" key="4">
    <source>
        <dbReference type="ARBA" id="ARBA00013106"/>
    </source>
</evidence>
<evidence type="ECO:0000256" key="3">
    <source>
        <dbReference type="ARBA" id="ARBA00009759"/>
    </source>
</evidence>
<evidence type="ECO:0000256" key="7">
    <source>
        <dbReference type="ARBA" id="ARBA00022801"/>
    </source>
</evidence>
<dbReference type="EC" id="3.1.3.25" evidence="4 10"/>
<evidence type="ECO:0000256" key="1">
    <source>
        <dbReference type="ARBA" id="ARBA00001033"/>
    </source>
</evidence>
<comment type="cofactor">
    <cofactor evidence="2 9 10">
        <name>Mg(2+)</name>
        <dbReference type="ChEBI" id="CHEBI:18420"/>
    </cofactor>
</comment>
<dbReference type="Gene3D" id="3.30.540.10">
    <property type="entry name" value="Fructose-1,6-Bisphosphatase, subunit A, domain 1"/>
    <property type="match status" value="1"/>
</dbReference>
<proteinExistence type="inferred from homology"/>
<dbReference type="AlphaFoldDB" id="A0A975ZPU2"/>
<feature type="binding site" evidence="9">
    <location>
        <position position="76"/>
    </location>
    <ligand>
        <name>Mg(2+)</name>
        <dbReference type="ChEBI" id="CHEBI:18420"/>
        <label>1</label>
        <note>catalytic</note>
    </ligand>
</feature>
<feature type="binding site" evidence="9">
    <location>
        <position position="94"/>
    </location>
    <ligand>
        <name>Mg(2+)</name>
        <dbReference type="ChEBI" id="CHEBI:18420"/>
        <label>1</label>
        <note>catalytic</note>
    </ligand>
</feature>
<sequence>MTATTMTQTYEARSRAAGEIVREAGRVALAAFRDRGSLSVQTKGRQDWVTNVDLEVEALIRDRLGRLFPGDAIVGEETAHDPASGNTAWVIDPIDGTTCFMLGVPQWCVVLTYTIDARPVVSAIYAPVTDELFHATAGGGAFLNGAPIRVADAKGIGSGLIAVGANEHGAPHKSAAFIGNLVADGGMYIRVGACALALSYVASGRLLAAYEPKVSPWDDLAGMLLVREAGGRTNDFAPSLASETKRPVLASTPGLWDAVRGLY</sequence>
<feature type="binding site" evidence="9">
    <location>
        <position position="92"/>
    </location>
    <ligand>
        <name>Mg(2+)</name>
        <dbReference type="ChEBI" id="CHEBI:18420"/>
        <label>1</label>
        <note>catalytic</note>
    </ligand>
</feature>
<dbReference type="CDD" id="cd01639">
    <property type="entry name" value="IMPase"/>
    <property type="match status" value="1"/>
</dbReference>
<evidence type="ECO:0000313" key="12">
    <source>
        <dbReference type="Proteomes" id="UP000182932"/>
    </source>
</evidence>
<evidence type="ECO:0000256" key="9">
    <source>
        <dbReference type="PIRSR" id="PIRSR600760-2"/>
    </source>
</evidence>
<dbReference type="Gene3D" id="3.40.190.80">
    <property type="match status" value="1"/>
</dbReference>
<dbReference type="EMBL" id="FNYY01000015">
    <property type="protein sequence ID" value="SEJ95812.1"/>
    <property type="molecule type" value="Genomic_DNA"/>
</dbReference>
<keyword evidence="6 9" id="KW-0479">Metal-binding</keyword>
<organism evidence="11 12">
    <name type="scientific">Marinovum algicola</name>
    <dbReference type="NCBI Taxonomy" id="42444"/>
    <lineage>
        <taxon>Bacteria</taxon>
        <taxon>Pseudomonadati</taxon>
        <taxon>Pseudomonadota</taxon>
        <taxon>Alphaproteobacteria</taxon>
        <taxon>Rhodobacterales</taxon>
        <taxon>Roseobacteraceae</taxon>
        <taxon>Marinovum</taxon>
    </lineage>
</organism>
<dbReference type="PRINTS" id="PR00377">
    <property type="entry name" value="IMPHPHTASES"/>
</dbReference>
<dbReference type="Proteomes" id="UP000182932">
    <property type="component" value="Unassembled WGS sequence"/>
</dbReference>
<protein>
    <recommendedName>
        <fullName evidence="5 10">Inositol-1-monophosphatase</fullName>
        <ecNumber evidence="4 10">3.1.3.25</ecNumber>
    </recommendedName>
</protein>
<name>A0A975ZPU2_9RHOB</name>
<evidence type="ECO:0000256" key="6">
    <source>
        <dbReference type="ARBA" id="ARBA00022723"/>
    </source>
</evidence>
<dbReference type="PANTHER" id="PTHR20854:SF4">
    <property type="entry name" value="INOSITOL-1-MONOPHOSPHATASE-RELATED"/>
    <property type="match status" value="1"/>
</dbReference>
<dbReference type="GO" id="GO:0008934">
    <property type="term" value="F:inositol monophosphate 1-phosphatase activity"/>
    <property type="evidence" value="ECO:0007669"/>
    <property type="project" value="InterPro"/>
</dbReference>
<dbReference type="SUPFAM" id="SSF56655">
    <property type="entry name" value="Carbohydrate phosphatase"/>
    <property type="match status" value="1"/>
</dbReference>
<reference evidence="11 12" key="1">
    <citation type="submission" date="2016-10" db="EMBL/GenBank/DDBJ databases">
        <authorList>
            <person name="Varghese N."/>
            <person name="Submissions S."/>
        </authorList>
    </citation>
    <scope>NUCLEOTIDE SEQUENCE [LARGE SCALE GENOMIC DNA]</scope>
    <source>
        <strain evidence="11 12">FF3</strain>
    </source>
</reference>
<dbReference type="Pfam" id="PF00459">
    <property type="entry name" value="Inositol_P"/>
    <property type="match status" value="1"/>
</dbReference>
<feature type="binding site" evidence="9">
    <location>
        <position position="95"/>
    </location>
    <ligand>
        <name>Mg(2+)</name>
        <dbReference type="ChEBI" id="CHEBI:18420"/>
        <label>1</label>
        <note>catalytic</note>
    </ligand>
</feature>
<keyword evidence="8 9" id="KW-0460">Magnesium</keyword>
<evidence type="ECO:0000256" key="8">
    <source>
        <dbReference type="ARBA" id="ARBA00022842"/>
    </source>
</evidence>
<comment type="similarity">
    <text evidence="3 10">Belongs to the inositol monophosphatase superfamily.</text>
</comment>
<dbReference type="GeneID" id="80819848"/>
<evidence type="ECO:0000256" key="5">
    <source>
        <dbReference type="ARBA" id="ARBA00019784"/>
    </source>
</evidence>
<dbReference type="InterPro" id="IPR033942">
    <property type="entry name" value="IMPase"/>
</dbReference>
<dbReference type="GO" id="GO:0006020">
    <property type="term" value="P:inositol metabolic process"/>
    <property type="evidence" value="ECO:0007669"/>
    <property type="project" value="TreeGrafter"/>
</dbReference>
<dbReference type="RefSeq" id="WP_074837793.1">
    <property type="nucleotide sequence ID" value="NZ_CATMKJ010000014.1"/>
</dbReference>